<organism evidence="5 6">
    <name type="scientific">Salinispira pacifica</name>
    <dbReference type="NCBI Taxonomy" id="1307761"/>
    <lineage>
        <taxon>Bacteria</taxon>
        <taxon>Pseudomonadati</taxon>
        <taxon>Spirochaetota</taxon>
        <taxon>Spirochaetia</taxon>
        <taxon>Spirochaetales</taxon>
        <taxon>Spirochaetaceae</taxon>
        <taxon>Salinispira</taxon>
    </lineage>
</organism>
<dbReference type="AlphaFoldDB" id="V5WLA0"/>
<dbReference type="PATRIC" id="fig|1307761.3.peg.2619"/>
<dbReference type="STRING" id="1307761.L21SP2_2629"/>
<dbReference type="KEGG" id="slr:L21SP2_2629"/>
<proteinExistence type="inferred from homology"/>
<accession>V5WLA0</accession>
<dbReference type="Proteomes" id="UP000018680">
    <property type="component" value="Chromosome"/>
</dbReference>
<evidence type="ECO:0000313" key="6">
    <source>
        <dbReference type="Proteomes" id="UP000018680"/>
    </source>
</evidence>
<dbReference type="PANTHER" id="PTHR30480">
    <property type="entry name" value="BETA-HEXOSAMINIDASE-RELATED"/>
    <property type="match status" value="1"/>
</dbReference>
<protein>
    <submittedName>
        <fullName evidence="5">Beta-hexosaminidase</fullName>
        <ecNumber evidence="5">3.2.1.52</ecNumber>
    </submittedName>
</protein>
<dbReference type="Pfam" id="PF00933">
    <property type="entry name" value="Glyco_hydro_3"/>
    <property type="match status" value="1"/>
</dbReference>
<comment type="similarity">
    <text evidence="1">Belongs to the glycosyl hydrolase 3 family.</text>
</comment>
<dbReference type="PANTHER" id="PTHR30480:SF16">
    <property type="entry name" value="GLYCOSIDE HYDROLASE FAMILY 3 DOMAIN PROTEIN"/>
    <property type="match status" value="1"/>
</dbReference>
<dbReference type="InterPro" id="IPR001764">
    <property type="entry name" value="Glyco_hydro_3_N"/>
</dbReference>
<feature type="domain" description="Glycoside hydrolase family 3 N-terminal" evidence="4">
    <location>
        <begin position="13"/>
        <end position="333"/>
    </location>
</feature>
<name>V5WLA0_9SPIO</name>
<dbReference type="GO" id="GO:0005975">
    <property type="term" value="P:carbohydrate metabolic process"/>
    <property type="evidence" value="ECO:0007669"/>
    <property type="project" value="InterPro"/>
</dbReference>
<evidence type="ECO:0000256" key="1">
    <source>
        <dbReference type="ARBA" id="ARBA00005336"/>
    </source>
</evidence>
<dbReference type="GO" id="GO:0004563">
    <property type="term" value="F:beta-N-acetylhexosaminidase activity"/>
    <property type="evidence" value="ECO:0007669"/>
    <property type="project" value="UniProtKB-EC"/>
</dbReference>
<dbReference type="EMBL" id="CP006939">
    <property type="protein sequence ID" value="AHC15981.1"/>
    <property type="molecule type" value="Genomic_DNA"/>
</dbReference>
<dbReference type="Gene3D" id="3.20.20.300">
    <property type="entry name" value="Glycoside hydrolase, family 3, N-terminal domain"/>
    <property type="match status" value="1"/>
</dbReference>
<evidence type="ECO:0000313" key="5">
    <source>
        <dbReference type="EMBL" id="AHC15981.1"/>
    </source>
</evidence>
<keyword evidence="3 5" id="KW-0326">Glycosidase</keyword>
<evidence type="ECO:0000256" key="2">
    <source>
        <dbReference type="ARBA" id="ARBA00022801"/>
    </source>
</evidence>
<dbReference type="InterPro" id="IPR050226">
    <property type="entry name" value="NagZ_Beta-hexosaminidase"/>
</dbReference>
<evidence type="ECO:0000259" key="4">
    <source>
        <dbReference type="Pfam" id="PF00933"/>
    </source>
</evidence>
<dbReference type="GO" id="GO:0009254">
    <property type="term" value="P:peptidoglycan turnover"/>
    <property type="evidence" value="ECO:0007669"/>
    <property type="project" value="TreeGrafter"/>
</dbReference>
<dbReference type="eggNOG" id="COG1472">
    <property type="taxonomic scope" value="Bacteria"/>
</dbReference>
<dbReference type="InterPro" id="IPR017853">
    <property type="entry name" value="GH"/>
</dbReference>
<dbReference type="OrthoDB" id="9805821at2"/>
<keyword evidence="6" id="KW-1185">Reference proteome</keyword>
<dbReference type="RefSeq" id="WP_024268882.1">
    <property type="nucleotide sequence ID" value="NC_023035.1"/>
</dbReference>
<dbReference type="SUPFAM" id="SSF51445">
    <property type="entry name" value="(Trans)glycosidases"/>
    <property type="match status" value="1"/>
</dbReference>
<dbReference type="HOGENOM" id="CLU_008392_5_3_12"/>
<sequence>MSEVQEILESLSLEEKIAQMFLHDFVGKEDLTPQLIEKAENGLLGGVIFFSGANVDNLEQLHELSRKIQEHGRQSRHKIPLFITLDQEGGQLSALHRGVTIFPGNMAMGFADRPELAAQAAGQIGRELKYAGININFAPVLDVSYDSRNGVPVADNRMFSPDPRVVSDMGAGFVSGIRDAGIMACAKHFPGQRLTERDTHHALDRIDYSMERLESVELAPFKRAISEGLDAIMTHHAIYESFDDKPATLSPAVHSYIRNTLGFTGLVISDDLIMKAIMNMYGKEEAAIQAVNAGVDLIIFTGAGEWFIPVIAGAVRDGRIPMERIDESARRILEKKFSFDIGRVAETKDFSTLEGDRISLELCREALVKYHDPHNLFPLAPDPQQRVSVVLANPARLVMSDTVNFYDISLKTEIESSGHHPYVKEVIMPWNPTDEEILSCFDIGFVSDVLIFTTVNAYRFDRQLEVLRQISEVAGNREPRRPLIISVATRSPDDAPLLAEYSDAVIVTGGITPHMITALTEAIFQTGYFSEKESKII</sequence>
<gene>
    <name evidence="5" type="ORF">L21SP2_2629</name>
</gene>
<evidence type="ECO:0000256" key="3">
    <source>
        <dbReference type="ARBA" id="ARBA00023295"/>
    </source>
</evidence>
<dbReference type="EC" id="3.2.1.52" evidence="5"/>
<keyword evidence="2 5" id="KW-0378">Hydrolase</keyword>
<reference evidence="5 6" key="1">
    <citation type="journal article" date="2015" name="Stand. Genomic Sci.">
        <title>Complete genome sequence and description of Salinispira pacifica gen. nov., sp. nov., a novel spirochaete isolated form a hypersaline microbial mat.</title>
        <authorList>
            <person name="Ben Hania W."/>
            <person name="Joseph M."/>
            <person name="Schumann P."/>
            <person name="Bunk B."/>
            <person name="Fiebig A."/>
            <person name="Sproer C."/>
            <person name="Klenk H.P."/>
            <person name="Fardeau M.L."/>
            <person name="Spring S."/>
        </authorList>
    </citation>
    <scope>NUCLEOTIDE SEQUENCE [LARGE SCALE GENOMIC DNA]</scope>
    <source>
        <strain evidence="5 6">L21-RPul-D2</strain>
    </source>
</reference>
<dbReference type="InterPro" id="IPR036962">
    <property type="entry name" value="Glyco_hydro_3_N_sf"/>
</dbReference>